<dbReference type="CDD" id="cd02205">
    <property type="entry name" value="CBS_pair_SF"/>
    <property type="match status" value="1"/>
</dbReference>
<keyword evidence="5" id="KW-1185">Reference proteome</keyword>
<protein>
    <recommendedName>
        <fullName evidence="3">CBS domain-containing protein</fullName>
    </recommendedName>
</protein>
<dbReference type="PROSITE" id="PS51371">
    <property type="entry name" value="CBS"/>
    <property type="match status" value="1"/>
</dbReference>
<reference evidence="4 5" key="1">
    <citation type="submission" date="2013-08" db="EMBL/GenBank/DDBJ databases">
        <authorList>
            <person name="Huang J."/>
            <person name="Wang G."/>
        </authorList>
    </citation>
    <scope>NUCLEOTIDE SEQUENCE [LARGE SCALE GENOMIC DNA]</scope>
    <source>
        <strain evidence="4 5">JSM 076056</strain>
    </source>
</reference>
<dbReference type="EMBL" id="AVPE01000007">
    <property type="protein sequence ID" value="KGX92192.1"/>
    <property type="molecule type" value="Genomic_DNA"/>
</dbReference>
<dbReference type="Proteomes" id="UP000030528">
    <property type="component" value="Unassembled WGS sequence"/>
</dbReference>
<evidence type="ECO:0000256" key="1">
    <source>
        <dbReference type="ARBA" id="ARBA00023122"/>
    </source>
</evidence>
<dbReference type="PANTHER" id="PTHR43080:SF2">
    <property type="entry name" value="CBS DOMAIN-CONTAINING PROTEIN"/>
    <property type="match status" value="1"/>
</dbReference>
<evidence type="ECO:0000313" key="4">
    <source>
        <dbReference type="EMBL" id="KGX92192.1"/>
    </source>
</evidence>
<gene>
    <name evidence="4" type="ORF">N781_18005</name>
</gene>
<accession>A0A0A5I8M6</accession>
<name>A0A0A5I8M6_9BACI</name>
<dbReference type="Gene3D" id="3.10.580.10">
    <property type="entry name" value="CBS-domain"/>
    <property type="match status" value="1"/>
</dbReference>
<dbReference type="eggNOG" id="COG0517">
    <property type="taxonomic scope" value="Bacteria"/>
</dbReference>
<dbReference type="STRING" id="1385510.GCA_000425205_00778"/>
<dbReference type="AlphaFoldDB" id="A0A0A5I8M6"/>
<keyword evidence="1 2" id="KW-0129">CBS domain</keyword>
<dbReference type="InterPro" id="IPR046342">
    <property type="entry name" value="CBS_dom_sf"/>
</dbReference>
<dbReference type="Pfam" id="PF00571">
    <property type="entry name" value="CBS"/>
    <property type="match status" value="2"/>
</dbReference>
<dbReference type="InterPro" id="IPR051257">
    <property type="entry name" value="Diverse_CBS-Domain"/>
</dbReference>
<dbReference type="SUPFAM" id="SSF54631">
    <property type="entry name" value="CBS-domain pair"/>
    <property type="match status" value="1"/>
</dbReference>
<evidence type="ECO:0000256" key="2">
    <source>
        <dbReference type="PROSITE-ProRule" id="PRU00703"/>
    </source>
</evidence>
<dbReference type="PANTHER" id="PTHR43080">
    <property type="entry name" value="CBS DOMAIN-CONTAINING PROTEIN CBSX3, MITOCHONDRIAL"/>
    <property type="match status" value="1"/>
</dbReference>
<evidence type="ECO:0000313" key="5">
    <source>
        <dbReference type="Proteomes" id="UP000030528"/>
    </source>
</evidence>
<comment type="caution">
    <text evidence="4">The sequence shown here is derived from an EMBL/GenBank/DDBJ whole genome shotgun (WGS) entry which is preliminary data.</text>
</comment>
<dbReference type="OrthoDB" id="1706107at2"/>
<sequence length="211" mass="24161">MFVRSIMKNKFQSVTASLQDPVGEALDTLLKHDFQAMPVLDGNEYVGMISQERIYEGYFHGIRPKEEYLSDVSLKDLVTRDELYVTEDDVFEKTLPLFKGFPILAVTNSERGFLGVVSRYDVIEQFESAFGAHRRGVRIAFTSEESEGRIARLSDILKHYHENVISLATFDETKKLARRIVLKLEPSPNIDKIAKRLEKAGFRVLDIKEDV</sequence>
<feature type="domain" description="CBS" evidence="3">
    <location>
        <begin position="7"/>
        <end position="66"/>
    </location>
</feature>
<dbReference type="InterPro" id="IPR000644">
    <property type="entry name" value="CBS_dom"/>
</dbReference>
<proteinExistence type="predicted"/>
<evidence type="ECO:0000259" key="3">
    <source>
        <dbReference type="PROSITE" id="PS51371"/>
    </source>
</evidence>
<organism evidence="4 5">
    <name type="scientific">Pontibacillus halophilus JSM 076056 = DSM 19796</name>
    <dbReference type="NCBI Taxonomy" id="1385510"/>
    <lineage>
        <taxon>Bacteria</taxon>
        <taxon>Bacillati</taxon>
        <taxon>Bacillota</taxon>
        <taxon>Bacilli</taxon>
        <taxon>Bacillales</taxon>
        <taxon>Bacillaceae</taxon>
        <taxon>Pontibacillus</taxon>
    </lineage>
</organism>